<name>A0ABQ9E2L1_TEGGR</name>
<sequence>MSSQIQNLQKQLTQLRQEANVQRIPVSQAIEEILNYTNLHTEDDALVVGVAQSENPFREAKSCAIL</sequence>
<dbReference type="EMBL" id="JARBDR010000921">
    <property type="protein sequence ID" value="KAJ8299704.1"/>
    <property type="molecule type" value="Genomic_DNA"/>
</dbReference>
<evidence type="ECO:0000256" key="2">
    <source>
        <dbReference type="ARBA" id="ARBA00022475"/>
    </source>
</evidence>
<accession>A0ABQ9E2L1</accession>
<dbReference type="InterPro" id="IPR036284">
    <property type="entry name" value="GGL_sf"/>
</dbReference>
<dbReference type="SUPFAM" id="SSF48670">
    <property type="entry name" value="Transducin (heterotrimeric G protein), gamma chain"/>
    <property type="match status" value="1"/>
</dbReference>
<proteinExistence type="inferred from homology"/>
<comment type="caution">
    <text evidence="7">The sequence shown here is derived from an EMBL/GenBank/DDBJ whole genome shotgun (WGS) entry which is preliminary data.</text>
</comment>
<comment type="function">
    <text evidence="5">Guanine nucleotide-binding proteins (G proteins) are involved as a modulator or transducer in various transmembrane signaling systems. The beta and gamma chains are required for the GTPase activity, for replacement of GDP by GTP, and for G protein-effector interaction.</text>
</comment>
<dbReference type="SMART" id="SM00224">
    <property type="entry name" value="GGL"/>
    <property type="match status" value="1"/>
</dbReference>
<keyword evidence="2 5" id="KW-1003">Cell membrane</keyword>
<dbReference type="CDD" id="cd00068">
    <property type="entry name" value="GGL"/>
    <property type="match status" value="1"/>
</dbReference>
<keyword evidence="5" id="KW-0449">Lipoprotein</keyword>
<evidence type="ECO:0000259" key="6">
    <source>
        <dbReference type="PROSITE" id="PS50058"/>
    </source>
</evidence>
<evidence type="ECO:0000313" key="8">
    <source>
        <dbReference type="Proteomes" id="UP001217089"/>
    </source>
</evidence>
<dbReference type="Gene3D" id="4.10.260.10">
    <property type="entry name" value="Transducin (heterotrimeric G protein), gamma chain"/>
    <property type="match status" value="1"/>
</dbReference>
<organism evidence="7 8">
    <name type="scientific">Tegillarca granosa</name>
    <name type="common">Malaysian cockle</name>
    <name type="synonym">Anadara granosa</name>
    <dbReference type="NCBI Taxonomy" id="220873"/>
    <lineage>
        <taxon>Eukaryota</taxon>
        <taxon>Metazoa</taxon>
        <taxon>Spiralia</taxon>
        <taxon>Lophotrochozoa</taxon>
        <taxon>Mollusca</taxon>
        <taxon>Bivalvia</taxon>
        <taxon>Autobranchia</taxon>
        <taxon>Pteriomorphia</taxon>
        <taxon>Arcoida</taxon>
        <taxon>Arcoidea</taxon>
        <taxon>Arcidae</taxon>
        <taxon>Tegillarca</taxon>
    </lineage>
</organism>
<dbReference type="SMART" id="SM01224">
    <property type="entry name" value="G_gamma"/>
    <property type="match status" value="1"/>
</dbReference>
<keyword evidence="3 5" id="KW-0472">Membrane</keyword>
<gene>
    <name evidence="7" type="ORF">KUTeg_023764</name>
</gene>
<comment type="subcellular location">
    <subcellularLocation>
        <location evidence="5">Cell membrane</location>
        <topology evidence="5">Lipid-anchor</topology>
        <orientation evidence="5">Cytoplasmic side</orientation>
    </subcellularLocation>
</comment>
<dbReference type="PRINTS" id="PR00321">
    <property type="entry name" value="GPROTEING"/>
</dbReference>
<keyword evidence="8" id="KW-1185">Reference proteome</keyword>
<evidence type="ECO:0000256" key="5">
    <source>
        <dbReference type="RuleBase" id="RU004973"/>
    </source>
</evidence>
<reference evidence="7 8" key="1">
    <citation type="submission" date="2022-12" db="EMBL/GenBank/DDBJ databases">
        <title>Chromosome-level genome of Tegillarca granosa.</title>
        <authorList>
            <person name="Kim J."/>
        </authorList>
    </citation>
    <scope>NUCLEOTIDE SEQUENCE [LARGE SCALE GENOMIC DNA]</scope>
    <source>
        <strain evidence="7">Teg-2019</strain>
        <tissue evidence="7">Adductor muscle</tissue>
    </source>
</reference>
<dbReference type="InterPro" id="IPR001770">
    <property type="entry name" value="G-protein_gamma"/>
</dbReference>
<comment type="subunit">
    <text evidence="5">G proteins are composed of 3 units; alpha, beta and gamma.</text>
</comment>
<feature type="domain" description="G protein gamma" evidence="6">
    <location>
        <begin position="1"/>
        <end position="66"/>
    </location>
</feature>
<evidence type="ECO:0000256" key="3">
    <source>
        <dbReference type="ARBA" id="ARBA00023136"/>
    </source>
</evidence>
<evidence type="ECO:0000313" key="7">
    <source>
        <dbReference type="EMBL" id="KAJ8299704.1"/>
    </source>
</evidence>
<dbReference type="Pfam" id="PF00631">
    <property type="entry name" value="G-gamma"/>
    <property type="match status" value="1"/>
</dbReference>
<dbReference type="Proteomes" id="UP001217089">
    <property type="component" value="Unassembled WGS sequence"/>
</dbReference>
<evidence type="ECO:0000256" key="1">
    <source>
        <dbReference type="ARBA" id="ARBA00007431"/>
    </source>
</evidence>
<keyword evidence="4 5" id="KW-0807">Transducer</keyword>
<dbReference type="PROSITE" id="PS50058">
    <property type="entry name" value="G_PROTEIN_GAMMA"/>
    <property type="match status" value="1"/>
</dbReference>
<protein>
    <recommendedName>
        <fullName evidence="5">Guanine nucleotide-binding protein subunit gamma</fullName>
    </recommendedName>
</protein>
<dbReference type="PANTHER" id="PTHR13809">
    <property type="entry name" value="GUANINE NUCLEOTIDE-BINDING PROTEIN GAMMA SUBUNIT"/>
    <property type="match status" value="1"/>
</dbReference>
<comment type="similarity">
    <text evidence="1 5">Belongs to the G protein gamma family.</text>
</comment>
<evidence type="ECO:0000256" key="4">
    <source>
        <dbReference type="ARBA" id="ARBA00023224"/>
    </source>
</evidence>
<dbReference type="InterPro" id="IPR015898">
    <property type="entry name" value="G-protein_gamma-like_dom"/>
</dbReference>